<reference evidence="2" key="1">
    <citation type="submission" date="2020-05" db="EMBL/GenBank/DDBJ databases">
        <authorList>
            <person name="Chiriac C."/>
            <person name="Salcher M."/>
            <person name="Ghai R."/>
            <person name="Kavagutti S V."/>
        </authorList>
    </citation>
    <scope>NUCLEOTIDE SEQUENCE</scope>
</reference>
<evidence type="ECO:0000313" key="2">
    <source>
        <dbReference type="EMBL" id="CAB4689660.1"/>
    </source>
</evidence>
<proteinExistence type="predicted"/>
<protein>
    <submittedName>
        <fullName evidence="2">Unannotated protein</fullName>
    </submittedName>
</protein>
<sequence length="95" mass="10348">MHHRWRSGVVRADFEGENALCRAERVGGSGDSHAFGMAAGNPETLRGVPRNGVLRSKLRIDGEGILDVEGEPHKQVSQWFVDFVGIGHLDSPKSV</sequence>
<gene>
    <name evidence="1" type="ORF">UFOPK1603_01779</name>
    <name evidence="2" type="ORF">UFOPK2350_01511</name>
</gene>
<evidence type="ECO:0000313" key="1">
    <source>
        <dbReference type="EMBL" id="CAB4580965.1"/>
    </source>
</evidence>
<dbReference type="AlphaFoldDB" id="A0A6J6NSG7"/>
<accession>A0A6J6NSG7</accession>
<name>A0A6J6NSG7_9ZZZZ</name>
<organism evidence="2">
    <name type="scientific">freshwater metagenome</name>
    <dbReference type="NCBI Taxonomy" id="449393"/>
    <lineage>
        <taxon>unclassified sequences</taxon>
        <taxon>metagenomes</taxon>
        <taxon>ecological metagenomes</taxon>
    </lineage>
</organism>
<dbReference type="EMBL" id="CAEZXE010000161">
    <property type="protein sequence ID" value="CAB4689660.1"/>
    <property type="molecule type" value="Genomic_DNA"/>
</dbReference>
<dbReference type="EMBL" id="CAEZTG010000232">
    <property type="protein sequence ID" value="CAB4580965.1"/>
    <property type="molecule type" value="Genomic_DNA"/>
</dbReference>